<evidence type="ECO:0000313" key="5">
    <source>
        <dbReference type="Proteomes" id="UP000255110"/>
    </source>
</evidence>
<gene>
    <name evidence="2" type="ORF">Lstg_1594</name>
    <name evidence="3" type="ORF">NCTC11991_00541</name>
</gene>
<reference evidence="3 5" key="2">
    <citation type="submission" date="2018-06" db="EMBL/GenBank/DDBJ databases">
        <authorList>
            <consortium name="Pathogen Informatics"/>
            <person name="Doyle S."/>
        </authorList>
    </citation>
    <scope>NUCLEOTIDE SEQUENCE [LARGE SCALE GENOMIC DNA]</scope>
    <source>
        <strain evidence="3 5">NCTC11991</strain>
    </source>
</reference>
<evidence type="ECO:0000256" key="1">
    <source>
        <dbReference type="SAM" id="MobiDB-lite"/>
    </source>
</evidence>
<dbReference type="OrthoDB" id="5649529at2"/>
<protein>
    <submittedName>
        <fullName evidence="3">Uncharacterized protein</fullName>
    </submittedName>
</protein>
<sequence>MSQFSTSKMLGKLTAGQNNPRVADVSQEIEEVGEEVAAPKHQLMPSAKPSEELKMQNVLTNILGQPLQNGPSPMDKK</sequence>
<feature type="region of interest" description="Disordered" evidence="1">
    <location>
        <begin position="1"/>
        <end position="22"/>
    </location>
</feature>
<dbReference type="Proteomes" id="UP000054820">
    <property type="component" value="Unassembled WGS sequence"/>
</dbReference>
<evidence type="ECO:0000313" key="2">
    <source>
        <dbReference type="EMBL" id="KTD77237.1"/>
    </source>
</evidence>
<dbReference type="EMBL" id="UGOY01000001">
    <property type="protein sequence ID" value="STY21963.1"/>
    <property type="molecule type" value="Genomic_DNA"/>
</dbReference>
<dbReference type="STRING" id="460.Lstg_1594"/>
<accession>A0A378L580</accession>
<reference evidence="2 4" key="1">
    <citation type="submission" date="2015-11" db="EMBL/GenBank/DDBJ databases">
        <title>Genomic analysis of 38 Legionella species identifies large and diverse effector repertoires.</title>
        <authorList>
            <person name="Burstein D."/>
            <person name="Amaro F."/>
            <person name="Zusman T."/>
            <person name="Lifshitz Z."/>
            <person name="Cohen O."/>
            <person name="Gilbert J.A."/>
            <person name="Pupko T."/>
            <person name="Shuman H.A."/>
            <person name="Segal G."/>
        </authorList>
    </citation>
    <scope>NUCLEOTIDE SEQUENCE [LARGE SCALE GENOMIC DNA]</scope>
    <source>
        <strain evidence="2 4">SC-18-C9</strain>
    </source>
</reference>
<dbReference type="RefSeq" id="WP_058477158.1">
    <property type="nucleotide sequence ID" value="NZ_CAAAIO010000016.1"/>
</dbReference>
<evidence type="ECO:0000313" key="4">
    <source>
        <dbReference type="Proteomes" id="UP000054820"/>
    </source>
</evidence>
<organism evidence="3 5">
    <name type="scientific">Legionella steigerwaltii</name>
    <dbReference type="NCBI Taxonomy" id="460"/>
    <lineage>
        <taxon>Bacteria</taxon>
        <taxon>Pseudomonadati</taxon>
        <taxon>Pseudomonadota</taxon>
        <taxon>Gammaproteobacteria</taxon>
        <taxon>Legionellales</taxon>
        <taxon>Legionellaceae</taxon>
        <taxon>Legionella</taxon>
    </lineage>
</organism>
<dbReference type="EMBL" id="LNYZ01000013">
    <property type="protein sequence ID" value="KTD77237.1"/>
    <property type="molecule type" value="Genomic_DNA"/>
</dbReference>
<evidence type="ECO:0000313" key="3">
    <source>
        <dbReference type="EMBL" id="STY21963.1"/>
    </source>
</evidence>
<dbReference type="AlphaFoldDB" id="A0A378L580"/>
<keyword evidence="4" id="KW-1185">Reference proteome</keyword>
<dbReference type="Proteomes" id="UP000255110">
    <property type="component" value="Unassembled WGS sequence"/>
</dbReference>
<name>A0A378L580_9GAMM</name>
<proteinExistence type="predicted"/>